<evidence type="ECO:0000256" key="5">
    <source>
        <dbReference type="ARBA" id="ARBA00023136"/>
    </source>
</evidence>
<feature type="transmembrane region" description="Helical" evidence="7">
    <location>
        <begin position="42"/>
        <end position="63"/>
    </location>
</feature>
<comment type="caution">
    <text evidence="8">The sequence shown here is derived from an EMBL/GenBank/DDBJ whole genome shotgun (WGS) entry which is preliminary data.</text>
</comment>
<dbReference type="RefSeq" id="WP_214536286.1">
    <property type="nucleotide sequence ID" value="NZ_JAHFVK010000002.1"/>
</dbReference>
<name>A0ABS5W606_9SPHN</name>
<organism evidence="8 9">
    <name type="scientific">Croceibacterium selenioxidans</name>
    <dbReference type="NCBI Taxonomy" id="2838833"/>
    <lineage>
        <taxon>Bacteria</taxon>
        <taxon>Pseudomonadati</taxon>
        <taxon>Pseudomonadota</taxon>
        <taxon>Alphaproteobacteria</taxon>
        <taxon>Sphingomonadales</taxon>
        <taxon>Erythrobacteraceae</taxon>
        <taxon>Croceibacterium</taxon>
    </lineage>
</organism>
<protein>
    <submittedName>
        <fullName evidence="8">Type IV secretion system protein</fullName>
    </submittedName>
</protein>
<dbReference type="Pfam" id="PF04610">
    <property type="entry name" value="TrbL"/>
    <property type="match status" value="1"/>
</dbReference>
<evidence type="ECO:0000256" key="1">
    <source>
        <dbReference type="ARBA" id="ARBA00004141"/>
    </source>
</evidence>
<dbReference type="EMBL" id="JAHFVK010000002">
    <property type="protein sequence ID" value="MBT2134655.1"/>
    <property type="molecule type" value="Genomic_DNA"/>
</dbReference>
<keyword evidence="4 7" id="KW-1133">Transmembrane helix</keyword>
<feature type="transmembrane region" description="Helical" evidence="7">
    <location>
        <begin position="221"/>
        <end position="246"/>
    </location>
</feature>
<dbReference type="InterPro" id="IPR007688">
    <property type="entry name" value="Conjugal_tfr_TrbL/VirB6"/>
</dbReference>
<keyword evidence="3 7" id="KW-0812">Transmembrane</keyword>
<evidence type="ECO:0000313" key="8">
    <source>
        <dbReference type="EMBL" id="MBT2134655.1"/>
    </source>
</evidence>
<comment type="similarity">
    <text evidence="2">Belongs to the TrbL/VirB6 family.</text>
</comment>
<feature type="compositionally biased region" description="Basic and acidic residues" evidence="6">
    <location>
        <begin position="387"/>
        <end position="399"/>
    </location>
</feature>
<feature type="region of interest" description="Disordered" evidence="6">
    <location>
        <begin position="361"/>
        <end position="399"/>
    </location>
</feature>
<dbReference type="Proteomes" id="UP000811255">
    <property type="component" value="Unassembled WGS sequence"/>
</dbReference>
<evidence type="ECO:0000256" key="4">
    <source>
        <dbReference type="ARBA" id="ARBA00022989"/>
    </source>
</evidence>
<keyword evidence="9" id="KW-1185">Reference proteome</keyword>
<feature type="transmembrane region" description="Helical" evidence="7">
    <location>
        <begin position="75"/>
        <end position="92"/>
    </location>
</feature>
<sequence length="399" mass="41978">MPCPTVTTGDRFLVETLSHLDCQAQTLGSFGFQSLAQTGSPASVMLSALLTLFIALYGIRLLFGSDEGPRDLVNAVLKVGIVLTLAVSWPAWRTLAYDTVLFGPAEVASSIMPSTLPSPRAGFAERLQALDSGIASLTYTGTGRQTGQLLESQATSGFRSIALTDETALGWSRPLYLASTIGPIALLRIASGLLLALAPLIAGLLLFDFSRGLFVGWVRGLALVALGSLGFTVLLSVELAVMEPWLADVLSRRNLGYATPTAPTELLALVLAFTIASAGLLFLLGKVAFQNTGSVRLPAFARDMSLTQVGTPALTAGGYTEIAAHSRALAVSEAIATQIRREEISAGGGDRMRQIGMASGPALLPASGQAGTSTIEPLGSSHRRNLRRDTSAQRRRDNH</sequence>
<reference evidence="8 9" key="1">
    <citation type="submission" date="2021-05" db="EMBL/GenBank/DDBJ databases">
        <title>Croceibacterium sp. LX-88 genome sequence.</title>
        <authorList>
            <person name="Luo X."/>
        </authorList>
    </citation>
    <scope>NUCLEOTIDE SEQUENCE [LARGE SCALE GENOMIC DNA]</scope>
    <source>
        <strain evidence="8 9">LX-88</strain>
    </source>
</reference>
<proteinExistence type="inferred from homology"/>
<evidence type="ECO:0000256" key="3">
    <source>
        <dbReference type="ARBA" id="ARBA00022692"/>
    </source>
</evidence>
<evidence type="ECO:0000256" key="2">
    <source>
        <dbReference type="ARBA" id="ARBA00007802"/>
    </source>
</evidence>
<accession>A0ABS5W606</accession>
<comment type="subcellular location">
    <subcellularLocation>
        <location evidence="1">Membrane</location>
        <topology evidence="1">Multi-pass membrane protein</topology>
    </subcellularLocation>
</comment>
<gene>
    <name evidence="8" type="ORF">KK137_09945</name>
</gene>
<feature type="transmembrane region" description="Helical" evidence="7">
    <location>
        <begin position="266"/>
        <end position="289"/>
    </location>
</feature>
<evidence type="ECO:0000256" key="7">
    <source>
        <dbReference type="SAM" id="Phobius"/>
    </source>
</evidence>
<evidence type="ECO:0000313" key="9">
    <source>
        <dbReference type="Proteomes" id="UP000811255"/>
    </source>
</evidence>
<keyword evidence="5 7" id="KW-0472">Membrane</keyword>
<feature type="transmembrane region" description="Helical" evidence="7">
    <location>
        <begin position="185"/>
        <end position="209"/>
    </location>
</feature>
<evidence type="ECO:0000256" key="6">
    <source>
        <dbReference type="SAM" id="MobiDB-lite"/>
    </source>
</evidence>